<name>A0AAD5DVP2_9CHLO</name>
<feature type="transmembrane region" description="Helical" evidence="1">
    <location>
        <begin position="213"/>
        <end position="235"/>
    </location>
</feature>
<evidence type="ECO:0000256" key="1">
    <source>
        <dbReference type="SAM" id="Phobius"/>
    </source>
</evidence>
<dbReference type="Proteomes" id="UP001205105">
    <property type="component" value="Unassembled WGS sequence"/>
</dbReference>
<feature type="transmembrane region" description="Helical" evidence="1">
    <location>
        <begin position="171"/>
        <end position="192"/>
    </location>
</feature>
<keyword evidence="1" id="KW-0472">Membrane</keyword>
<evidence type="ECO:0000313" key="2">
    <source>
        <dbReference type="EMBL" id="KAI7843264.1"/>
    </source>
</evidence>
<comment type="caution">
    <text evidence="2">The sequence shown here is derived from an EMBL/GenBank/DDBJ whole genome shotgun (WGS) entry which is preliminary data.</text>
</comment>
<evidence type="ECO:0000313" key="3">
    <source>
        <dbReference type="Proteomes" id="UP001205105"/>
    </source>
</evidence>
<dbReference type="EMBL" id="JADXDR010000041">
    <property type="protein sequence ID" value="KAI7843264.1"/>
    <property type="molecule type" value="Genomic_DNA"/>
</dbReference>
<keyword evidence="3" id="KW-1185">Reference proteome</keyword>
<dbReference type="AlphaFoldDB" id="A0AAD5DVP2"/>
<protein>
    <submittedName>
        <fullName evidence="2">Uncharacterized protein</fullName>
    </submittedName>
</protein>
<organism evidence="2 3">
    <name type="scientific">Chlorella ohadii</name>
    <dbReference type="NCBI Taxonomy" id="2649997"/>
    <lineage>
        <taxon>Eukaryota</taxon>
        <taxon>Viridiplantae</taxon>
        <taxon>Chlorophyta</taxon>
        <taxon>core chlorophytes</taxon>
        <taxon>Trebouxiophyceae</taxon>
        <taxon>Chlorellales</taxon>
        <taxon>Chlorellaceae</taxon>
        <taxon>Chlorella clade</taxon>
        <taxon>Chlorella</taxon>
    </lineage>
</organism>
<keyword evidence="1" id="KW-1133">Transmembrane helix</keyword>
<sequence>MSATQHMQQAVLLGVRAFFLLLSLTMPLRAWLRHRAWMIFAARVWMMRLSSIGSQEGHAVLLQRSASAGWLGCIMDILRVGNGTRLLPSALTAALLHLPPLSVALQQLLTLVQLAPPRGFCAAPLLADPVTKKRVAAAWGALELTPFTVPVPSGDADMPATHQPGVQCVAVLLWAQLMIGVVLPTLVAGCTARGTRMPALSAQQEPQQHRPGLLAAVGAVVRQVGSVLSWVWAWMDGLLAEAACILASDPFYLTSAIWVLGGLCWLLAKAQALAALAEPAS</sequence>
<accession>A0AAD5DVP2</accession>
<proteinExistence type="predicted"/>
<reference evidence="2" key="1">
    <citation type="submission" date="2020-11" db="EMBL/GenBank/DDBJ databases">
        <title>Chlorella ohadii genome sequencing and assembly.</title>
        <authorList>
            <person name="Murik O."/>
            <person name="Treves H."/>
            <person name="Kedem I."/>
            <person name="Shotland Y."/>
            <person name="Kaplan A."/>
        </authorList>
    </citation>
    <scope>NUCLEOTIDE SEQUENCE</scope>
    <source>
        <strain evidence="2">1</strain>
    </source>
</reference>
<gene>
    <name evidence="2" type="ORF">COHA_003097</name>
</gene>
<feature type="transmembrane region" description="Helical" evidence="1">
    <location>
        <begin position="255"/>
        <end position="277"/>
    </location>
</feature>
<keyword evidence="1" id="KW-0812">Transmembrane</keyword>